<comment type="subunit">
    <text evidence="9">Homohexamer.</text>
</comment>
<comment type="function">
    <text evidence="9">Involved in the biosynthesis of the central metabolite phospho-alpha-D-ribosyl-1-pyrophosphate (PRPP) via the transfer of pyrophosphoryl group from ATP to 1-hydroxyl of ribose-5-phosphate (Rib-5-P).</text>
</comment>
<dbReference type="EC" id="2.7.6.1" evidence="9"/>
<keyword evidence="2 9" id="KW-0479">Metal-binding</keyword>
<feature type="binding site" evidence="9">
    <location>
        <position position="205"/>
    </location>
    <ligand>
        <name>D-ribose 5-phosphate</name>
        <dbReference type="ChEBI" id="CHEBI:78346"/>
    </ligand>
</feature>
<dbReference type="PROSITE" id="PS00114">
    <property type="entry name" value="PRPP_SYNTHASE"/>
    <property type="match status" value="1"/>
</dbReference>
<dbReference type="InterPro" id="IPR000836">
    <property type="entry name" value="PRTase_dom"/>
</dbReference>
<feature type="binding site" evidence="9">
    <location>
        <begin position="104"/>
        <end position="105"/>
    </location>
    <ligand>
        <name>ATP</name>
        <dbReference type="ChEBI" id="CHEBI:30616"/>
    </ligand>
</feature>
<evidence type="ECO:0000256" key="2">
    <source>
        <dbReference type="ARBA" id="ARBA00022723"/>
    </source>
</evidence>
<evidence type="ECO:0000256" key="8">
    <source>
        <dbReference type="ARBA" id="ARBA00049535"/>
    </source>
</evidence>
<sequence length="330" mass="35898">MSNFHTHSHSDDLMIFSGNASKNLANKVADALGVTLGNAVVDKFKDGEIQVVVNENVRGKDIFIIQSTFPPSDNLMELVLLIDALKRSSADRITAVLPYFGYARQDRRSKSARVPISAKVVANMLQAVGLDRILSVDIHAEQIQGFFDIPFDNAFATKIFLEYVRNNPEKYDNIKIVSPDMGGVVRARSVAKNLGVEIAVVDKRRPKPNVAEVMNIIGEVDGKHCILVDDIMDTGGTMCQAATALVEKGGAAKVSAFCVHPLLSGNAIENINNSAIDEVIVTDTIPLNEAARNCPKIKVISLAPLLAQIIKKTNEEESVSDIFRMDGLID</sequence>
<dbReference type="GO" id="GO:0004749">
    <property type="term" value="F:ribose phosphate diphosphokinase activity"/>
    <property type="evidence" value="ECO:0007669"/>
    <property type="project" value="UniProtKB-EC"/>
</dbReference>
<feature type="binding site" evidence="9">
    <location>
        <position position="180"/>
    </location>
    <ligand>
        <name>Mg(2+)</name>
        <dbReference type="ChEBI" id="CHEBI:18420"/>
    </ligand>
</feature>
<dbReference type="Gene3D" id="3.40.50.2020">
    <property type="match status" value="2"/>
</dbReference>
<dbReference type="RefSeq" id="WP_119330681.1">
    <property type="nucleotide sequence ID" value="NZ_JBHSJH010000001.1"/>
</dbReference>
<dbReference type="HAMAP" id="MF_00583_B">
    <property type="entry name" value="RibP_PPkinase_B"/>
    <property type="match status" value="1"/>
</dbReference>
<dbReference type="Pfam" id="PF14572">
    <property type="entry name" value="Pribosyl_synth"/>
    <property type="match status" value="1"/>
</dbReference>
<dbReference type="PANTHER" id="PTHR10210">
    <property type="entry name" value="RIBOSE-PHOSPHATE DIPHOSPHOKINASE FAMILY MEMBER"/>
    <property type="match status" value="1"/>
</dbReference>
<evidence type="ECO:0000313" key="11">
    <source>
        <dbReference type="EMBL" id="MFC4891579.1"/>
    </source>
</evidence>
<feature type="binding site" evidence="9">
    <location>
        <begin position="46"/>
        <end position="48"/>
    </location>
    <ligand>
        <name>ATP</name>
        <dbReference type="ChEBI" id="CHEBI:30616"/>
    </ligand>
</feature>
<comment type="subcellular location">
    <subcellularLocation>
        <location evidence="9">Cytoplasm</location>
    </subcellularLocation>
</comment>
<dbReference type="Pfam" id="PF13793">
    <property type="entry name" value="Pribosyltran_N"/>
    <property type="match status" value="1"/>
</dbReference>
<feature type="domain" description="Ribose-phosphate pyrophosphokinase N-terminal" evidence="10">
    <location>
        <begin position="13"/>
        <end position="129"/>
    </location>
</feature>
<keyword evidence="7 9" id="KW-0460">Magnesium</keyword>
<evidence type="ECO:0000256" key="3">
    <source>
        <dbReference type="ARBA" id="ARBA00022727"/>
    </source>
</evidence>
<keyword evidence="1 9" id="KW-0808">Transferase</keyword>
<evidence type="ECO:0000256" key="4">
    <source>
        <dbReference type="ARBA" id="ARBA00022741"/>
    </source>
</evidence>
<evidence type="ECO:0000313" key="12">
    <source>
        <dbReference type="Proteomes" id="UP001595926"/>
    </source>
</evidence>
<feature type="binding site" evidence="9">
    <location>
        <position position="139"/>
    </location>
    <ligand>
        <name>Mg(2+)</name>
        <dbReference type="ChEBI" id="CHEBI:18420"/>
    </ligand>
</feature>
<keyword evidence="9" id="KW-0963">Cytoplasm</keyword>
<comment type="caution">
    <text evidence="11">The sequence shown here is derived from an EMBL/GenBank/DDBJ whole genome shotgun (WGS) entry which is preliminary data.</text>
</comment>
<organism evidence="11 12">
    <name type="scientific">Pseudofrancisella aestuarii</name>
    <dbReference type="NCBI Taxonomy" id="2670347"/>
    <lineage>
        <taxon>Bacteria</taxon>
        <taxon>Pseudomonadati</taxon>
        <taxon>Pseudomonadota</taxon>
        <taxon>Gammaproteobacteria</taxon>
        <taxon>Thiotrichales</taxon>
        <taxon>Francisellaceae</taxon>
        <taxon>Pseudofrancisella</taxon>
    </lineage>
</organism>
<evidence type="ECO:0000256" key="6">
    <source>
        <dbReference type="ARBA" id="ARBA00022840"/>
    </source>
</evidence>
<dbReference type="InterPro" id="IPR037515">
    <property type="entry name" value="Rib-P_diPkinase_bac"/>
</dbReference>
<comment type="cofactor">
    <cofactor evidence="9">
        <name>Mg(2+)</name>
        <dbReference type="ChEBI" id="CHEBI:18420"/>
    </cofactor>
    <text evidence="9">Binds 2 Mg(2+) ions per subunit.</text>
</comment>
<feature type="binding site" evidence="9">
    <location>
        <begin position="233"/>
        <end position="237"/>
    </location>
    <ligand>
        <name>D-ribose 5-phosphate</name>
        <dbReference type="ChEBI" id="CHEBI:78346"/>
    </ligand>
</feature>
<protein>
    <recommendedName>
        <fullName evidence="9">Ribose-phosphate pyrophosphokinase</fullName>
        <shortName evidence="9">RPPK</shortName>
        <ecNumber evidence="9">2.7.6.1</ecNumber>
    </recommendedName>
    <alternativeName>
        <fullName evidence="9">5-phospho-D-ribosyl alpha-1-diphosphate synthase</fullName>
    </alternativeName>
    <alternativeName>
        <fullName evidence="9">Phosphoribosyl diphosphate synthase</fullName>
    </alternativeName>
    <alternativeName>
        <fullName evidence="9">Phosphoribosyl pyrophosphate synthase</fullName>
        <shortName evidence="9">P-Rib-PP synthase</shortName>
        <shortName evidence="9">PRPP synthase</shortName>
        <shortName evidence="9">PRPPase</shortName>
    </alternativeName>
</protein>
<feature type="active site" evidence="9">
    <location>
        <position position="203"/>
    </location>
</feature>
<comment type="similarity">
    <text evidence="9">Belongs to the ribose-phosphate pyrophosphokinase family. Class I subfamily.</text>
</comment>
<proteinExistence type="inferred from homology"/>
<dbReference type="Proteomes" id="UP001595926">
    <property type="component" value="Unassembled WGS sequence"/>
</dbReference>
<feature type="binding site" evidence="9">
    <location>
        <position position="229"/>
    </location>
    <ligand>
        <name>D-ribose 5-phosphate</name>
        <dbReference type="ChEBI" id="CHEBI:78346"/>
    </ligand>
</feature>
<comment type="catalytic activity">
    <reaction evidence="8 9">
        <text>D-ribose 5-phosphate + ATP = 5-phospho-alpha-D-ribose 1-diphosphate + AMP + H(+)</text>
        <dbReference type="Rhea" id="RHEA:15609"/>
        <dbReference type="ChEBI" id="CHEBI:15378"/>
        <dbReference type="ChEBI" id="CHEBI:30616"/>
        <dbReference type="ChEBI" id="CHEBI:58017"/>
        <dbReference type="ChEBI" id="CHEBI:78346"/>
        <dbReference type="ChEBI" id="CHEBI:456215"/>
        <dbReference type="EC" id="2.7.6.1"/>
    </reaction>
</comment>
<dbReference type="InterPro" id="IPR005946">
    <property type="entry name" value="Rib-P_diPkinase"/>
</dbReference>
<dbReference type="SUPFAM" id="SSF53271">
    <property type="entry name" value="PRTase-like"/>
    <property type="match status" value="1"/>
</dbReference>
<evidence type="ECO:0000256" key="7">
    <source>
        <dbReference type="ARBA" id="ARBA00022842"/>
    </source>
</evidence>
<keyword evidence="3 9" id="KW-0545">Nucleotide biosynthesis</keyword>
<dbReference type="PANTHER" id="PTHR10210:SF41">
    <property type="entry name" value="RIBOSE-PHOSPHATE PYROPHOSPHOKINASE 1, CHLOROPLASTIC"/>
    <property type="match status" value="1"/>
</dbReference>
<accession>A0ABV9T9J0</accession>
<dbReference type="EMBL" id="JBHSJH010000001">
    <property type="protein sequence ID" value="MFC4891579.1"/>
    <property type="molecule type" value="Genomic_DNA"/>
</dbReference>
<dbReference type="InterPro" id="IPR000842">
    <property type="entry name" value="PRib_PP_synth_CS"/>
</dbReference>
<dbReference type="InterPro" id="IPR029057">
    <property type="entry name" value="PRTase-like"/>
</dbReference>
<name>A0ABV9T9J0_9GAMM</name>
<reference evidence="12" key="1">
    <citation type="journal article" date="2019" name="Int. J. Syst. Evol. Microbiol.">
        <title>The Global Catalogue of Microorganisms (GCM) 10K type strain sequencing project: providing services to taxonomists for standard genome sequencing and annotation.</title>
        <authorList>
            <consortium name="The Broad Institute Genomics Platform"/>
            <consortium name="The Broad Institute Genome Sequencing Center for Infectious Disease"/>
            <person name="Wu L."/>
            <person name="Ma J."/>
        </authorList>
    </citation>
    <scope>NUCLEOTIDE SEQUENCE [LARGE SCALE GENOMIC DNA]</scope>
    <source>
        <strain evidence="12">CGMCC 1.13718</strain>
    </source>
</reference>
<dbReference type="NCBIfam" id="NF002320">
    <property type="entry name" value="PRK01259.1"/>
    <property type="match status" value="1"/>
</dbReference>
<keyword evidence="4 9" id="KW-0547">Nucleotide-binding</keyword>
<gene>
    <name evidence="9" type="primary">prs</name>
    <name evidence="11" type="ORF">ACFPDQ_00775</name>
</gene>
<dbReference type="InterPro" id="IPR029099">
    <property type="entry name" value="Pribosyltran_N"/>
</dbReference>
<dbReference type="CDD" id="cd06223">
    <property type="entry name" value="PRTases_typeI"/>
    <property type="match status" value="1"/>
</dbReference>
<comment type="pathway">
    <text evidence="9">Metabolic intermediate biosynthesis; 5-phospho-alpha-D-ribose 1-diphosphate biosynthesis; 5-phospho-alpha-D-ribose 1-diphosphate from D-ribose 5-phosphate (route I): step 1/1.</text>
</comment>
<dbReference type="SMART" id="SM01400">
    <property type="entry name" value="Pribosyltran_N"/>
    <property type="match status" value="1"/>
</dbReference>
<evidence type="ECO:0000256" key="9">
    <source>
        <dbReference type="HAMAP-Rule" id="MF_00583"/>
    </source>
</evidence>
<keyword evidence="6 9" id="KW-0067">ATP-binding</keyword>
<keyword evidence="5 9" id="KW-0418">Kinase</keyword>
<evidence type="ECO:0000256" key="5">
    <source>
        <dbReference type="ARBA" id="ARBA00022777"/>
    </source>
</evidence>
<evidence type="ECO:0000259" key="10">
    <source>
        <dbReference type="Pfam" id="PF13793"/>
    </source>
</evidence>
<dbReference type="NCBIfam" id="TIGR01251">
    <property type="entry name" value="ribP_PPkin"/>
    <property type="match status" value="1"/>
</dbReference>
<evidence type="ECO:0000256" key="1">
    <source>
        <dbReference type="ARBA" id="ARBA00022679"/>
    </source>
</evidence>
<keyword evidence="12" id="KW-1185">Reference proteome</keyword>